<dbReference type="PANTHER" id="PTHR16195">
    <property type="entry name" value="ZINC FINGER CCHC DOMAIN CONTAINING PROTEIN"/>
    <property type="match status" value="1"/>
</dbReference>
<reference evidence="5" key="1">
    <citation type="submission" date="2017-02" db="UniProtKB">
        <authorList>
            <consortium name="WormBaseParasite"/>
        </authorList>
    </citation>
    <scope>IDENTIFICATION</scope>
</reference>
<name>A0A0M3JQW8_ANISI</name>
<feature type="region of interest" description="Disordered" evidence="1">
    <location>
        <begin position="1"/>
        <end position="40"/>
    </location>
</feature>
<dbReference type="OrthoDB" id="6361509at2759"/>
<dbReference type="EMBL" id="UYRR01030972">
    <property type="protein sequence ID" value="VDK41785.1"/>
    <property type="molecule type" value="Genomic_DNA"/>
</dbReference>
<sequence length="722" mass="78250">MVGRKKRSNSTRNHFVVNNTGHTYEQEQSSQTITASQHQHRMTSSCYETSAPRRGGDGYATGGSLGSANGTTACHRNGTLAGSDSENSTNTITYRRRSTKQFNNHHLNIKDKSSHHPAVVNNHVLPKVNGSCKHRSGSQEAGSASAGSVVSGPDLEEDGSLSGSGMDFDPDDSRFVEKRDFAAMTDEMAGCSVATQTSDSAVNTDFLLGMCKLKRWQRVEAIGELVQCLNAHEQRYLGCCIEAAIRSNSSYLRQYEIRWNDAQYIQNFLQTATYRRLLEHAFPILSLLHSTNRQAAAVYLRLLERLYSEFEIATVESSFVEKERDLDALRLAVSASLYHPAFSIEHKMKLEMIRNHLDAIRLPPCSLLENQACPPSSLNQDDIPIVISRLDIVSTSSEPDPDVYSIEVEWSDRRTSYVVKTADQIADLHNRLLDDFPNEAGAQTENPRLALPDLPARVLVCPIMREFFYTSRFGSSVLSSPPQSLISLSLPSAGAIKQTDDVSIATVQSSVSSSSATSSSGDTPQVCVPQQHPPTPAGSAPVTLVSVPVPVTTVCPPVNILGCSNAPLNVVSVPPPPRGIVPLVPTPVSTRPMPLITAAGVAYPPLMQLPPNPNGLVSCCNCAGLHSFTCCPQPTMLQIIANGYQLSKVIADCMFSAESNFEHVSTPIQTLQNKLTGEYKLNVDGTHSAPPSDVTRNMVAVGNTTPPPPKSFSTPPPTSNSH</sequence>
<proteinExistence type="predicted"/>
<feature type="region of interest" description="Disordered" evidence="1">
    <location>
        <begin position="683"/>
        <end position="722"/>
    </location>
</feature>
<feature type="domain" description="SMAUG/ZCCHC2-like PHAT" evidence="2">
    <location>
        <begin position="252"/>
        <end position="359"/>
    </location>
</feature>
<evidence type="ECO:0000313" key="4">
    <source>
        <dbReference type="Proteomes" id="UP000267096"/>
    </source>
</evidence>
<dbReference type="GO" id="GO:0035091">
    <property type="term" value="F:phosphatidylinositol binding"/>
    <property type="evidence" value="ECO:0007669"/>
    <property type="project" value="InterPro"/>
</dbReference>
<gene>
    <name evidence="3" type="ORF">ASIM_LOCUS9816</name>
</gene>
<feature type="region of interest" description="Disordered" evidence="1">
    <location>
        <begin position="128"/>
        <end position="172"/>
    </location>
</feature>
<evidence type="ECO:0000256" key="1">
    <source>
        <dbReference type="SAM" id="MobiDB-lite"/>
    </source>
</evidence>
<protein>
    <submittedName>
        <fullName evidence="5">Germline survival defective-1 (inferred by orthology to a C. elegans protein)</fullName>
    </submittedName>
</protein>
<evidence type="ECO:0000313" key="5">
    <source>
        <dbReference type="WBParaSite" id="ASIM_0001008501-mRNA-1"/>
    </source>
</evidence>
<organism evidence="5">
    <name type="scientific">Anisakis simplex</name>
    <name type="common">Herring worm</name>
    <dbReference type="NCBI Taxonomy" id="6269"/>
    <lineage>
        <taxon>Eukaryota</taxon>
        <taxon>Metazoa</taxon>
        <taxon>Ecdysozoa</taxon>
        <taxon>Nematoda</taxon>
        <taxon>Chromadorea</taxon>
        <taxon>Rhabditida</taxon>
        <taxon>Spirurina</taxon>
        <taxon>Ascaridomorpha</taxon>
        <taxon>Ascaridoidea</taxon>
        <taxon>Anisakidae</taxon>
        <taxon>Anisakis</taxon>
        <taxon>Anisakis simplex complex</taxon>
    </lineage>
</organism>
<dbReference type="Gene3D" id="3.30.1520.10">
    <property type="entry name" value="Phox-like domain"/>
    <property type="match status" value="1"/>
</dbReference>
<dbReference type="AlphaFoldDB" id="A0A0M3JQW8"/>
<feature type="compositionally biased region" description="Pro residues" evidence="1">
    <location>
        <begin position="705"/>
        <end position="722"/>
    </location>
</feature>
<dbReference type="Pfam" id="PF26034">
    <property type="entry name" value="PHAT_SMAUG"/>
    <property type="match status" value="1"/>
</dbReference>
<reference evidence="3 4" key="2">
    <citation type="submission" date="2018-11" db="EMBL/GenBank/DDBJ databases">
        <authorList>
            <consortium name="Pathogen Informatics"/>
        </authorList>
    </citation>
    <scope>NUCLEOTIDE SEQUENCE [LARGE SCALE GENOMIC DNA]</scope>
</reference>
<feature type="compositionally biased region" description="Low complexity" evidence="1">
    <location>
        <begin position="138"/>
        <end position="152"/>
    </location>
</feature>
<evidence type="ECO:0000313" key="3">
    <source>
        <dbReference type="EMBL" id="VDK41785.1"/>
    </source>
</evidence>
<dbReference type="InterPro" id="IPR036871">
    <property type="entry name" value="PX_dom_sf"/>
</dbReference>
<dbReference type="InterPro" id="IPR058599">
    <property type="entry name" value="PHAT_Smg/ZCCHC2-like"/>
</dbReference>
<dbReference type="InterPro" id="IPR018247">
    <property type="entry name" value="EF_Hand_1_Ca_BS"/>
</dbReference>
<accession>A0A0M3JQW8</accession>
<feature type="compositionally biased region" description="Polar residues" evidence="1">
    <location>
        <begin position="10"/>
        <end position="40"/>
    </location>
</feature>
<dbReference type="PROSITE" id="PS00018">
    <property type="entry name" value="EF_HAND_1"/>
    <property type="match status" value="1"/>
</dbReference>
<dbReference type="InterPro" id="IPR042344">
    <property type="entry name" value="ZCCHC14"/>
</dbReference>
<dbReference type="PANTHER" id="PTHR16195:SF16">
    <property type="entry name" value="ZINC FINGER CCHC DOMAIN-CONTAINING PROTEIN 14"/>
    <property type="match status" value="1"/>
</dbReference>
<dbReference type="SUPFAM" id="SSF64268">
    <property type="entry name" value="PX domain"/>
    <property type="match status" value="1"/>
</dbReference>
<dbReference type="Proteomes" id="UP000267096">
    <property type="component" value="Unassembled WGS sequence"/>
</dbReference>
<dbReference type="WBParaSite" id="ASIM_0001008501-mRNA-1">
    <property type="protein sequence ID" value="ASIM_0001008501-mRNA-1"/>
    <property type="gene ID" value="ASIM_0001008501"/>
</dbReference>
<evidence type="ECO:0000259" key="2">
    <source>
        <dbReference type="Pfam" id="PF26034"/>
    </source>
</evidence>
<keyword evidence="4" id="KW-1185">Reference proteome</keyword>
<feature type="region of interest" description="Disordered" evidence="1">
    <location>
        <begin position="512"/>
        <end position="534"/>
    </location>
</feature>